<feature type="chain" id="PRO_5002633177" evidence="1">
    <location>
        <begin position="19"/>
        <end position="106"/>
    </location>
</feature>
<proteinExistence type="predicted"/>
<dbReference type="AlphaFoldDB" id="A1CHP0"/>
<dbReference type="RefSeq" id="XP_001271821.1">
    <property type="nucleotide sequence ID" value="XM_001271820.1"/>
</dbReference>
<dbReference type="GeneID" id="4704253"/>
<dbReference type="Proteomes" id="UP000006701">
    <property type="component" value="Unassembled WGS sequence"/>
</dbReference>
<feature type="signal peptide" evidence="1">
    <location>
        <begin position="1"/>
        <end position="18"/>
    </location>
</feature>
<protein>
    <submittedName>
        <fullName evidence="2">Uncharacterized protein</fullName>
    </submittedName>
</protein>
<keyword evidence="1" id="KW-0732">Signal</keyword>
<name>A1CHP0_ASPCL</name>
<dbReference type="HOGENOM" id="CLU_2399288_0_0_1"/>
<dbReference type="VEuPathDB" id="FungiDB:ACLA_048670"/>
<dbReference type="EMBL" id="DS027054">
    <property type="protein sequence ID" value="EAW10395.1"/>
    <property type="molecule type" value="Genomic_DNA"/>
</dbReference>
<reference evidence="2 3" key="1">
    <citation type="journal article" date="2008" name="PLoS Genet.">
        <title>Genomic islands in the pathogenic filamentous fungus Aspergillus fumigatus.</title>
        <authorList>
            <person name="Fedorova N.D."/>
            <person name="Khaldi N."/>
            <person name="Joardar V.S."/>
            <person name="Maiti R."/>
            <person name="Amedeo P."/>
            <person name="Anderson M.J."/>
            <person name="Crabtree J."/>
            <person name="Silva J.C."/>
            <person name="Badger J.H."/>
            <person name="Albarraq A."/>
            <person name="Angiuoli S."/>
            <person name="Bussey H."/>
            <person name="Bowyer P."/>
            <person name="Cotty P.J."/>
            <person name="Dyer P.S."/>
            <person name="Egan A."/>
            <person name="Galens K."/>
            <person name="Fraser-Liggett C.M."/>
            <person name="Haas B.J."/>
            <person name="Inman J.M."/>
            <person name="Kent R."/>
            <person name="Lemieux S."/>
            <person name="Malavazi I."/>
            <person name="Orvis J."/>
            <person name="Roemer T."/>
            <person name="Ronning C.M."/>
            <person name="Sundaram J.P."/>
            <person name="Sutton G."/>
            <person name="Turner G."/>
            <person name="Venter J.C."/>
            <person name="White O.R."/>
            <person name="Whitty B.R."/>
            <person name="Youngman P."/>
            <person name="Wolfe K.H."/>
            <person name="Goldman G.H."/>
            <person name="Wortman J.R."/>
            <person name="Jiang B."/>
            <person name="Denning D.W."/>
            <person name="Nierman W.C."/>
        </authorList>
    </citation>
    <scope>NUCLEOTIDE SEQUENCE [LARGE SCALE GENOMIC DNA]</scope>
    <source>
        <strain evidence="3">ATCC 1007 / CBS 513.65 / DSM 816 / NCTC 3887 / NRRL 1</strain>
    </source>
</reference>
<organism evidence="2 3">
    <name type="scientific">Aspergillus clavatus (strain ATCC 1007 / CBS 513.65 / DSM 816 / NCTC 3887 / NRRL 1 / QM 1276 / 107)</name>
    <dbReference type="NCBI Taxonomy" id="344612"/>
    <lineage>
        <taxon>Eukaryota</taxon>
        <taxon>Fungi</taxon>
        <taxon>Dikarya</taxon>
        <taxon>Ascomycota</taxon>
        <taxon>Pezizomycotina</taxon>
        <taxon>Eurotiomycetes</taxon>
        <taxon>Eurotiomycetidae</taxon>
        <taxon>Eurotiales</taxon>
        <taxon>Aspergillaceae</taxon>
        <taxon>Aspergillus</taxon>
        <taxon>Aspergillus subgen. Fumigati</taxon>
    </lineage>
</organism>
<evidence type="ECO:0000256" key="1">
    <source>
        <dbReference type="SAM" id="SignalP"/>
    </source>
</evidence>
<keyword evidence="3" id="KW-1185">Reference proteome</keyword>
<accession>A1CHP0</accession>
<dbReference type="STRING" id="344612.A1CHP0"/>
<dbReference type="KEGG" id="act:ACLA_048670"/>
<sequence length="106" mass="11109">MQFSTILSFLAVTSLAMAAPTISRRQLGNGVGVGVNHDNIPIPVTVPVTVPVNVPVEIKDTDIANHALEDTLKNGVNVDDVLNPPVNAGVLSKGVNNANELKVHHS</sequence>
<evidence type="ECO:0000313" key="3">
    <source>
        <dbReference type="Proteomes" id="UP000006701"/>
    </source>
</evidence>
<evidence type="ECO:0000313" key="2">
    <source>
        <dbReference type="EMBL" id="EAW10395.1"/>
    </source>
</evidence>
<gene>
    <name evidence="2" type="ORF">ACLA_048670</name>
</gene>